<evidence type="ECO:0000256" key="1">
    <source>
        <dbReference type="SAM" id="MobiDB-lite"/>
    </source>
</evidence>
<evidence type="ECO:0000313" key="3">
    <source>
        <dbReference type="Proteomes" id="UP000077069"/>
    </source>
</evidence>
<gene>
    <name evidence="2" type="ORF">CC84DRAFT_1181148</name>
</gene>
<feature type="region of interest" description="Disordered" evidence="1">
    <location>
        <begin position="1"/>
        <end position="29"/>
    </location>
</feature>
<dbReference type="InParanoid" id="A0A177BXI4"/>
<dbReference type="RefSeq" id="XP_018030036.1">
    <property type="nucleotide sequence ID" value="XM_018180532.1"/>
</dbReference>
<dbReference type="OrthoDB" id="10504490at2759"/>
<reference evidence="2 3" key="1">
    <citation type="submission" date="2016-05" db="EMBL/GenBank/DDBJ databases">
        <title>Comparative analysis of secretome profiles of manganese(II)-oxidizing ascomycete fungi.</title>
        <authorList>
            <consortium name="DOE Joint Genome Institute"/>
            <person name="Zeiner C.A."/>
            <person name="Purvine S.O."/>
            <person name="Zink E.M."/>
            <person name="Wu S."/>
            <person name="Pasa-Tolic L."/>
            <person name="Chaput D.L."/>
            <person name="Haridas S."/>
            <person name="Grigoriev I.V."/>
            <person name="Santelli C.M."/>
            <person name="Hansel C.M."/>
        </authorList>
    </citation>
    <scope>NUCLEOTIDE SEQUENCE [LARGE SCALE GENOMIC DNA]</scope>
    <source>
        <strain evidence="2 3">AP3s5-JAC2a</strain>
    </source>
</reference>
<feature type="compositionally biased region" description="Polar residues" evidence="1">
    <location>
        <begin position="1"/>
        <end position="17"/>
    </location>
</feature>
<evidence type="ECO:0000313" key="2">
    <source>
        <dbReference type="EMBL" id="OAF99670.1"/>
    </source>
</evidence>
<keyword evidence="3" id="KW-1185">Reference proteome</keyword>
<dbReference type="EMBL" id="KV441561">
    <property type="protein sequence ID" value="OAF99670.1"/>
    <property type="molecule type" value="Genomic_DNA"/>
</dbReference>
<dbReference type="AlphaFoldDB" id="A0A177BXI4"/>
<name>A0A177BXI4_9PLEO</name>
<protein>
    <submittedName>
        <fullName evidence="2">Uncharacterized protein</fullName>
    </submittedName>
</protein>
<sequence>MSMNSIRRTPVSSNGSRLSKKTETAQQRPHLYKWSGQQNTMPRRQTKRHAFMALLKARGIKLCAMISAASYPQSRALEVSRSPDWLLDERHARAALLSRSCQILSSQSPLRRYAAWLLISALIAWGGGLALQQREVLCGGDDFSVLGRDYWTMPACVCSHAIAKRS</sequence>
<dbReference type="GeneID" id="28764018"/>
<organism evidence="2 3">
    <name type="scientific">Paraphaeosphaeria sporulosa</name>
    <dbReference type="NCBI Taxonomy" id="1460663"/>
    <lineage>
        <taxon>Eukaryota</taxon>
        <taxon>Fungi</taxon>
        <taxon>Dikarya</taxon>
        <taxon>Ascomycota</taxon>
        <taxon>Pezizomycotina</taxon>
        <taxon>Dothideomycetes</taxon>
        <taxon>Pleosporomycetidae</taxon>
        <taxon>Pleosporales</taxon>
        <taxon>Massarineae</taxon>
        <taxon>Didymosphaeriaceae</taxon>
        <taxon>Paraphaeosphaeria</taxon>
    </lineage>
</organism>
<proteinExistence type="predicted"/>
<accession>A0A177BXI4</accession>
<dbReference type="Proteomes" id="UP000077069">
    <property type="component" value="Unassembled WGS sequence"/>
</dbReference>